<reference evidence="1 2" key="1">
    <citation type="submission" date="2024-01" db="EMBL/GenBank/DDBJ databases">
        <title>The diversity of rhizobia nodulating Mimosa spp. in eleven states of Brazil covering several biomes is determined by host plant, location, and edaphic factors.</title>
        <authorList>
            <person name="Rouws L."/>
            <person name="Barauna A."/>
            <person name="Beukes C."/>
            <person name="De Faria S.M."/>
            <person name="Gross E."/>
            <person name="Dos Reis Junior F.B."/>
            <person name="Simon M."/>
            <person name="Maluk M."/>
            <person name="Odee D.W."/>
            <person name="Kenicer G."/>
            <person name="Young J.P.W."/>
            <person name="Reis V.M."/>
            <person name="Zilli J."/>
            <person name="James E.K."/>
        </authorList>
    </citation>
    <scope>NUCLEOTIDE SEQUENCE [LARGE SCALE GENOMIC DNA]</scope>
    <source>
        <strain evidence="1 2">JPY77</strain>
    </source>
</reference>
<name>A0ABU9QMF8_9BURK</name>
<dbReference type="Proteomes" id="UP001494588">
    <property type="component" value="Unassembled WGS sequence"/>
</dbReference>
<comment type="caution">
    <text evidence="1">The sequence shown here is derived from an EMBL/GenBank/DDBJ whole genome shotgun (WGS) entry which is preliminary data.</text>
</comment>
<sequence length="172" mass="19223">MERFRIFEAARKIDPCAKLEKVVNQCRIATRKNDRDDPERLFFCLTVERALYLLAKPALGRLVADADGARFSLPEPGGQFLLSTVAGNEHPFVQPDTELPVIVEFAGKLVDERGVDVRVTQKYIESLEFLGIRHRLAAYGKIQSKMRFAHAMAAWHAKRDVLSVGQNGATAG</sequence>
<organism evidence="1 2">
    <name type="scientific">Paraburkholderia sabiae</name>
    <dbReference type="NCBI Taxonomy" id="273251"/>
    <lineage>
        <taxon>Bacteria</taxon>
        <taxon>Pseudomonadati</taxon>
        <taxon>Pseudomonadota</taxon>
        <taxon>Betaproteobacteria</taxon>
        <taxon>Burkholderiales</taxon>
        <taxon>Burkholderiaceae</taxon>
        <taxon>Paraburkholderia</taxon>
    </lineage>
</organism>
<evidence type="ECO:0000313" key="2">
    <source>
        <dbReference type="Proteomes" id="UP001494588"/>
    </source>
</evidence>
<proteinExistence type="predicted"/>
<evidence type="ECO:0000313" key="1">
    <source>
        <dbReference type="EMBL" id="MEM5290423.1"/>
    </source>
</evidence>
<gene>
    <name evidence="1" type="ORF">V4C55_32340</name>
</gene>
<accession>A0ABU9QMF8</accession>
<dbReference type="EMBL" id="JAZHGC010000036">
    <property type="protein sequence ID" value="MEM5290423.1"/>
    <property type="molecule type" value="Genomic_DNA"/>
</dbReference>
<protein>
    <submittedName>
        <fullName evidence="1">Uncharacterized protein</fullName>
    </submittedName>
</protein>
<keyword evidence="2" id="KW-1185">Reference proteome</keyword>